<gene>
    <name evidence="1" type="ORF">CUU66_09735</name>
</gene>
<comment type="caution">
    <text evidence="1">The sequence shown here is derived from an EMBL/GenBank/DDBJ whole genome shotgun (WGS) entry which is preliminary data.</text>
</comment>
<reference evidence="1 2" key="1">
    <citation type="submission" date="2017-11" db="EMBL/GenBank/DDBJ databases">
        <title>Comparitive Functional Genomics of Dry Heat Resistant strains isolated from the Viking Spacecraft.</title>
        <authorList>
            <person name="Seuylemezian A."/>
            <person name="Cooper K."/>
            <person name="Vaishampayan P."/>
        </authorList>
    </citation>
    <scope>NUCLEOTIDE SEQUENCE [LARGE SCALE GENOMIC DNA]</scope>
    <source>
        <strain evidence="1 2">V1-29</strain>
    </source>
</reference>
<proteinExistence type="predicted"/>
<dbReference type="Proteomes" id="UP000234748">
    <property type="component" value="Unassembled WGS sequence"/>
</dbReference>
<evidence type="ECO:0000313" key="2">
    <source>
        <dbReference type="Proteomes" id="UP000234748"/>
    </source>
</evidence>
<accession>A0A2N5M6U5</accession>
<dbReference type="AlphaFoldDB" id="A0A2N5M6U5"/>
<keyword evidence="2" id="KW-1185">Reference proteome</keyword>
<name>A0A2N5M6U5_9BACI</name>
<evidence type="ECO:0000313" key="1">
    <source>
        <dbReference type="EMBL" id="PLT30023.1"/>
    </source>
</evidence>
<sequence>MCRSHQLSFRSTFRFPLNRFAILSIFNSVMVYQECGIQKHLLPDGIMGLIKKNQINKDLYAASSLIAAENIKE</sequence>
<organism evidence="1 2">
    <name type="scientific">Peribacillus deserti</name>
    <dbReference type="NCBI Taxonomy" id="673318"/>
    <lineage>
        <taxon>Bacteria</taxon>
        <taxon>Bacillati</taxon>
        <taxon>Bacillota</taxon>
        <taxon>Bacilli</taxon>
        <taxon>Bacillales</taxon>
        <taxon>Bacillaceae</taxon>
        <taxon>Peribacillus</taxon>
    </lineage>
</organism>
<protein>
    <submittedName>
        <fullName evidence="1">Uncharacterized protein</fullName>
    </submittedName>
</protein>
<dbReference type="EMBL" id="PGUY01000029">
    <property type="protein sequence ID" value="PLT30023.1"/>
    <property type="molecule type" value="Genomic_DNA"/>
</dbReference>